<dbReference type="InterPro" id="IPR018060">
    <property type="entry name" value="HTH_AraC"/>
</dbReference>
<dbReference type="PANTHER" id="PTHR42713:SF3">
    <property type="entry name" value="TRANSCRIPTIONAL REGULATORY PROTEIN HPTR"/>
    <property type="match status" value="1"/>
</dbReference>
<evidence type="ECO:0000256" key="2">
    <source>
        <dbReference type="ARBA" id="ARBA00018672"/>
    </source>
</evidence>
<dbReference type="RefSeq" id="WP_090162827.1">
    <property type="nucleotide sequence ID" value="NZ_CADAOJ010000015.1"/>
</dbReference>
<dbReference type="InterPro" id="IPR011006">
    <property type="entry name" value="CheY-like_superfamily"/>
</dbReference>
<dbReference type="PANTHER" id="PTHR42713">
    <property type="entry name" value="HISTIDINE KINASE-RELATED"/>
    <property type="match status" value="1"/>
</dbReference>
<evidence type="ECO:0000259" key="12">
    <source>
        <dbReference type="PROSITE" id="PS50110"/>
    </source>
</evidence>
<organism evidence="13 14">
    <name type="scientific">Eubacterium pyruvativorans</name>
    <dbReference type="NCBI Taxonomy" id="155865"/>
    <lineage>
        <taxon>Bacteria</taxon>
        <taxon>Bacillati</taxon>
        <taxon>Bacillota</taxon>
        <taxon>Clostridia</taxon>
        <taxon>Eubacteriales</taxon>
        <taxon>Eubacteriaceae</taxon>
        <taxon>Eubacterium</taxon>
    </lineage>
</organism>
<dbReference type="Gene3D" id="3.40.50.2300">
    <property type="match status" value="1"/>
</dbReference>
<evidence type="ECO:0000256" key="1">
    <source>
        <dbReference type="ARBA" id="ARBA00004496"/>
    </source>
</evidence>
<dbReference type="GO" id="GO:0000160">
    <property type="term" value="P:phosphorelay signal transduction system"/>
    <property type="evidence" value="ECO:0007669"/>
    <property type="project" value="UniProtKB-KW"/>
</dbReference>
<keyword evidence="14" id="KW-1185">Reference proteome</keyword>
<dbReference type="OrthoDB" id="1769137at2"/>
<keyword evidence="5" id="KW-0902">Two-component regulatory system</keyword>
<dbReference type="Proteomes" id="UP000198817">
    <property type="component" value="Unassembled WGS sequence"/>
</dbReference>
<evidence type="ECO:0000313" key="13">
    <source>
        <dbReference type="EMBL" id="SFU38231.1"/>
    </source>
</evidence>
<evidence type="ECO:0000256" key="9">
    <source>
        <dbReference type="ARBA" id="ARBA00024867"/>
    </source>
</evidence>
<keyword evidence="8" id="KW-0804">Transcription</keyword>
<evidence type="ECO:0000256" key="4">
    <source>
        <dbReference type="ARBA" id="ARBA00022553"/>
    </source>
</evidence>
<dbReference type="InterPro" id="IPR051552">
    <property type="entry name" value="HptR"/>
</dbReference>
<keyword evidence="4 10" id="KW-0597">Phosphoprotein</keyword>
<dbReference type="SUPFAM" id="SSF46689">
    <property type="entry name" value="Homeodomain-like"/>
    <property type="match status" value="2"/>
</dbReference>
<evidence type="ECO:0000259" key="11">
    <source>
        <dbReference type="PROSITE" id="PS01124"/>
    </source>
</evidence>
<dbReference type="InterPro" id="IPR001789">
    <property type="entry name" value="Sig_transdc_resp-reg_receiver"/>
</dbReference>
<feature type="domain" description="HTH araC/xylS-type" evidence="11">
    <location>
        <begin position="127"/>
        <end position="224"/>
    </location>
</feature>
<keyword evidence="7" id="KW-0238">DNA-binding</keyword>
<evidence type="ECO:0000256" key="10">
    <source>
        <dbReference type="PROSITE-ProRule" id="PRU00169"/>
    </source>
</evidence>
<dbReference type="PROSITE" id="PS01124">
    <property type="entry name" value="HTH_ARAC_FAMILY_2"/>
    <property type="match status" value="1"/>
</dbReference>
<dbReference type="CDD" id="cd17536">
    <property type="entry name" value="REC_YesN-like"/>
    <property type="match status" value="1"/>
</dbReference>
<comment type="function">
    <text evidence="9">May play the central regulatory role in sporulation. It may be an element of the effector pathway responsible for the activation of sporulation genes in response to nutritional stress. Spo0A may act in concert with spo0H (a sigma factor) to control the expression of some genes that are critical to the sporulation process.</text>
</comment>
<dbReference type="SMART" id="SM00448">
    <property type="entry name" value="REC"/>
    <property type="match status" value="1"/>
</dbReference>
<accession>A0A1I7FQ02</accession>
<keyword evidence="6" id="KW-0805">Transcription regulation</keyword>
<dbReference type="PROSITE" id="PS00041">
    <property type="entry name" value="HTH_ARAC_FAMILY_1"/>
    <property type="match status" value="1"/>
</dbReference>
<proteinExistence type="predicted"/>
<dbReference type="STRING" id="155865.SAMN05216515_10367"/>
<evidence type="ECO:0000256" key="5">
    <source>
        <dbReference type="ARBA" id="ARBA00023012"/>
    </source>
</evidence>
<dbReference type="Pfam" id="PF12833">
    <property type="entry name" value="HTH_18"/>
    <property type="match status" value="1"/>
</dbReference>
<evidence type="ECO:0000256" key="8">
    <source>
        <dbReference type="ARBA" id="ARBA00023163"/>
    </source>
</evidence>
<dbReference type="GO" id="GO:0043565">
    <property type="term" value="F:sequence-specific DNA binding"/>
    <property type="evidence" value="ECO:0007669"/>
    <property type="project" value="InterPro"/>
</dbReference>
<evidence type="ECO:0000313" key="14">
    <source>
        <dbReference type="Proteomes" id="UP000198817"/>
    </source>
</evidence>
<gene>
    <name evidence="13" type="ORF">SAMN05216508_10367</name>
</gene>
<dbReference type="PROSITE" id="PS50110">
    <property type="entry name" value="RESPONSE_REGULATORY"/>
    <property type="match status" value="1"/>
</dbReference>
<dbReference type="InterPro" id="IPR009057">
    <property type="entry name" value="Homeodomain-like_sf"/>
</dbReference>
<dbReference type="GO" id="GO:0003700">
    <property type="term" value="F:DNA-binding transcription factor activity"/>
    <property type="evidence" value="ECO:0007669"/>
    <property type="project" value="InterPro"/>
</dbReference>
<dbReference type="AlphaFoldDB" id="A0A1I7FQ02"/>
<evidence type="ECO:0000256" key="7">
    <source>
        <dbReference type="ARBA" id="ARBA00023125"/>
    </source>
</evidence>
<protein>
    <recommendedName>
        <fullName evidence="2">Stage 0 sporulation protein A homolog</fullName>
    </recommendedName>
</protein>
<reference evidence="13 14" key="1">
    <citation type="submission" date="2016-10" db="EMBL/GenBank/DDBJ databases">
        <authorList>
            <person name="de Groot N.N."/>
        </authorList>
    </citation>
    <scope>NUCLEOTIDE SEQUENCE [LARGE SCALE GENOMIC DNA]</scope>
    <source>
        <strain evidence="13 14">KHGC13</strain>
    </source>
</reference>
<sequence length="229" mass="26291">MIKTIIVDDEPMVAEIIRYFVKKGDLPLDIVGTADNGIIAEELIRKYQPDLVFLDIQMPMKNGFEVMRDQPDTKYIIVTAFDTFDYAQRALRLGAMDILLKPIDYEQLKQSVSRVVGWNFTANDTVNDIVEYINHHYAEDISLTDLSEQFFLTSSHIARLFKKYMGESVINYVNRVRIDSAKVLLDKGMSVKNVSEAVGYHSLNNFYKHFRKLTETTPAAYCSRKGNRG</sequence>
<dbReference type="Pfam" id="PF00072">
    <property type="entry name" value="Response_reg"/>
    <property type="match status" value="1"/>
</dbReference>
<feature type="modified residue" description="4-aspartylphosphate" evidence="10">
    <location>
        <position position="55"/>
    </location>
</feature>
<evidence type="ECO:0000256" key="6">
    <source>
        <dbReference type="ARBA" id="ARBA00023015"/>
    </source>
</evidence>
<keyword evidence="3" id="KW-0963">Cytoplasm</keyword>
<comment type="subcellular location">
    <subcellularLocation>
        <location evidence="1">Cytoplasm</location>
    </subcellularLocation>
</comment>
<dbReference type="SMART" id="SM00342">
    <property type="entry name" value="HTH_ARAC"/>
    <property type="match status" value="1"/>
</dbReference>
<dbReference type="InterPro" id="IPR018062">
    <property type="entry name" value="HTH_AraC-typ_CS"/>
</dbReference>
<dbReference type="GO" id="GO:0005737">
    <property type="term" value="C:cytoplasm"/>
    <property type="evidence" value="ECO:0007669"/>
    <property type="project" value="UniProtKB-SubCell"/>
</dbReference>
<name>A0A1I7FQ02_9FIRM</name>
<dbReference type="Gene3D" id="1.10.10.60">
    <property type="entry name" value="Homeodomain-like"/>
    <property type="match status" value="2"/>
</dbReference>
<dbReference type="GeneID" id="78354297"/>
<dbReference type="EMBL" id="FPBT01000003">
    <property type="protein sequence ID" value="SFU38231.1"/>
    <property type="molecule type" value="Genomic_DNA"/>
</dbReference>
<feature type="domain" description="Response regulatory" evidence="12">
    <location>
        <begin position="3"/>
        <end position="116"/>
    </location>
</feature>
<evidence type="ECO:0000256" key="3">
    <source>
        <dbReference type="ARBA" id="ARBA00022490"/>
    </source>
</evidence>
<dbReference type="SUPFAM" id="SSF52172">
    <property type="entry name" value="CheY-like"/>
    <property type="match status" value="1"/>
</dbReference>